<accession>A0AAV6MN38</accession>
<protein>
    <submittedName>
        <fullName evidence="4">Serine/arginine-rich splicing factor SR45a</fullName>
    </submittedName>
</protein>
<dbReference type="EMBL" id="JAGKQH010000013">
    <property type="protein sequence ID" value="KAG6583387.1"/>
    <property type="molecule type" value="Genomic_DNA"/>
</dbReference>
<evidence type="ECO:0000256" key="2">
    <source>
        <dbReference type="SAM" id="MobiDB-lite"/>
    </source>
</evidence>
<feature type="non-terminal residue" evidence="4">
    <location>
        <position position="1"/>
    </location>
</feature>
<proteinExistence type="predicted"/>
<feature type="compositionally biased region" description="Basic and acidic residues" evidence="2">
    <location>
        <begin position="221"/>
        <end position="236"/>
    </location>
</feature>
<dbReference type="InterPro" id="IPR050441">
    <property type="entry name" value="RBM"/>
</dbReference>
<feature type="compositionally biased region" description="Basic residues" evidence="2">
    <location>
        <begin position="269"/>
        <end position="280"/>
    </location>
</feature>
<evidence type="ECO:0000313" key="5">
    <source>
        <dbReference type="Proteomes" id="UP000685013"/>
    </source>
</evidence>
<feature type="compositionally biased region" description="Low complexity" evidence="2">
    <location>
        <begin position="339"/>
        <end position="376"/>
    </location>
</feature>
<name>A0AAV6MN38_9ROSI</name>
<feature type="compositionally biased region" description="Low complexity" evidence="2">
    <location>
        <begin position="64"/>
        <end position="75"/>
    </location>
</feature>
<keyword evidence="1" id="KW-0694">RNA-binding</keyword>
<comment type="caution">
    <text evidence="4">The sequence shown here is derived from an EMBL/GenBank/DDBJ whole genome shotgun (WGS) entry which is preliminary data.</text>
</comment>
<feature type="domain" description="RRM" evidence="3">
    <location>
        <begin position="94"/>
        <end position="172"/>
    </location>
</feature>
<sequence length="479" mass="56013">MSDAPETSFGLAGIYISLLPFSHAKLSDAFTIELESQTFYYFAANRRSLICTMSYSRRSRYSRSPSYKRSVSRSLSRSRSRSRSPSSDVENPGNNLYVTGLSSRVTKRELEKHFSAEGTVLDVHLVADPWTRESRGFGFITMSSNDEAERCIKYLNRSVLEGRIITVEKARRRRGRTPTPGKYLGLVRTVSERHRSSHSYSSRRSPSYSPYRSSSCSSHYSSDRSRSRSYSVDRRQRSFSPYSRRRYDSPDYRHHRRHRHWSRSYSRSRSPHRTPTRRRDRSYSPYDCYSPESYYRRHRHRSPEPYYRRRMHRSPEPYYRRHKYRSVSRSLSPRRRTLRSYSRSPSQESRSSYSRSISSERSSRSGSYSRSVSPESMGSRSRSCSHTPRRHYESPRKRGHSGGSQSRSQSVVSSSVTNYFLYLAINSFMAMIYNYEVPARGLVKVKMMGLNFNVDFKLKLKLVGRSLGLFYVLLKAPGD</sequence>
<feature type="compositionally biased region" description="Basic residues" evidence="2">
    <location>
        <begin position="253"/>
        <end position="262"/>
    </location>
</feature>
<dbReference type="Proteomes" id="UP000685013">
    <property type="component" value="Chromosome 13"/>
</dbReference>
<feature type="compositionally biased region" description="Basic residues" evidence="2">
    <location>
        <begin position="320"/>
        <end position="338"/>
    </location>
</feature>
<dbReference type="PROSITE" id="PS50102">
    <property type="entry name" value="RRM"/>
    <property type="match status" value="1"/>
</dbReference>
<reference evidence="4 5" key="1">
    <citation type="journal article" date="2021" name="Hortic Res">
        <title>The domestication of Cucurbita argyrosperma as revealed by the genome of its wild relative.</title>
        <authorList>
            <person name="Barrera-Redondo J."/>
            <person name="Sanchez-de la Vega G."/>
            <person name="Aguirre-Liguori J.A."/>
            <person name="Castellanos-Morales G."/>
            <person name="Gutierrez-Guerrero Y.T."/>
            <person name="Aguirre-Dugua X."/>
            <person name="Aguirre-Planter E."/>
            <person name="Tenaillon M.I."/>
            <person name="Lira-Saade R."/>
            <person name="Eguiarte L.E."/>
        </authorList>
    </citation>
    <scope>NUCLEOTIDE SEQUENCE [LARGE SCALE GENOMIC DNA]</scope>
    <source>
        <strain evidence="4">JBR-2021</strain>
    </source>
</reference>
<keyword evidence="5" id="KW-1185">Reference proteome</keyword>
<dbReference type="SMART" id="SM00360">
    <property type="entry name" value="RRM"/>
    <property type="match status" value="1"/>
</dbReference>
<dbReference type="GO" id="GO:0003723">
    <property type="term" value="F:RNA binding"/>
    <property type="evidence" value="ECO:0007669"/>
    <property type="project" value="UniProtKB-UniRule"/>
</dbReference>
<feature type="region of interest" description="Disordered" evidence="2">
    <location>
        <begin position="64"/>
        <end position="95"/>
    </location>
</feature>
<dbReference type="PANTHER" id="PTHR48034">
    <property type="entry name" value="TRANSFORMER-2 SEX-DETERMINING PROTEIN-RELATED"/>
    <property type="match status" value="1"/>
</dbReference>
<gene>
    <name evidence="4" type="primary">SR45A</name>
    <name evidence="4" type="ORF">SDJN03_19319</name>
</gene>
<evidence type="ECO:0000256" key="1">
    <source>
        <dbReference type="PROSITE-ProRule" id="PRU00176"/>
    </source>
</evidence>
<evidence type="ECO:0000259" key="3">
    <source>
        <dbReference type="PROSITE" id="PS50102"/>
    </source>
</evidence>
<organism evidence="4 5">
    <name type="scientific">Cucurbita argyrosperma subsp. sororia</name>
    <dbReference type="NCBI Taxonomy" id="37648"/>
    <lineage>
        <taxon>Eukaryota</taxon>
        <taxon>Viridiplantae</taxon>
        <taxon>Streptophyta</taxon>
        <taxon>Embryophyta</taxon>
        <taxon>Tracheophyta</taxon>
        <taxon>Spermatophyta</taxon>
        <taxon>Magnoliopsida</taxon>
        <taxon>eudicotyledons</taxon>
        <taxon>Gunneridae</taxon>
        <taxon>Pentapetalae</taxon>
        <taxon>rosids</taxon>
        <taxon>fabids</taxon>
        <taxon>Cucurbitales</taxon>
        <taxon>Cucurbitaceae</taxon>
        <taxon>Cucurbiteae</taxon>
        <taxon>Cucurbita</taxon>
    </lineage>
</organism>
<dbReference type="AlphaFoldDB" id="A0AAV6MN38"/>
<evidence type="ECO:0000313" key="4">
    <source>
        <dbReference type="EMBL" id="KAG6583387.1"/>
    </source>
</evidence>
<feature type="compositionally biased region" description="Low complexity" evidence="2">
    <location>
        <begin position="198"/>
        <end position="220"/>
    </location>
</feature>
<dbReference type="InterPro" id="IPR000504">
    <property type="entry name" value="RRM_dom"/>
</dbReference>
<feature type="compositionally biased region" description="Basic and acidic residues" evidence="2">
    <location>
        <begin position="302"/>
        <end position="319"/>
    </location>
</feature>
<feature type="region of interest" description="Disordered" evidence="2">
    <location>
        <begin position="189"/>
        <end position="409"/>
    </location>
</feature>
<dbReference type="Pfam" id="PF00076">
    <property type="entry name" value="RRM_1"/>
    <property type="match status" value="1"/>
</dbReference>